<feature type="compositionally biased region" description="Low complexity" evidence="1">
    <location>
        <begin position="30"/>
        <end position="40"/>
    </location>
</feature>
<evidence type="ECO:0000313" key="4">
    <source>
        <dbReference type="Proteomes" id="UP000008021"/>
    </source>
</evidence>
<organism evidence="3">
    <name type="scientific">Oryza meridionalis</name>
    <dbReference type="NCBI Taxonomy" id="40149"/>
    <lineage>
        <taxon>Eukaryota</taxon>
        <taxon>Viridiplantae</taxon>
        <taxon>Streptophyta</taxon>
        <taxon>Embryophyta</taxon>
        <taxon>Tracheophyta</taxon>
        <taxon>Spermatophyta</taxon>
        <taxon>Magnoliopsida</taxon>
        <taxon>Liliopsida</taxon>
        <taxon>Poales</taxon>
        <taxon>Poaceae</taxon>
        <taxon>BOP clade</taxon>
        <taxon>Oryzoideae</taxon>
        <taxon>Oryzeae</taxon>
        <taxon>Oryzinae</taxon>
        <taxon>Oryza</taxon>
    </lineage>
</organism>
<feature type="signal peptide" evidence="2">
    <location>
        <begin position="1"/>
        <end position="21"/>
    </location>
</feature>
<proteinExistence type="predicted"/>
<dbReference type="Proteomes" id="UP000008021">
    <property type="component" value="Chromosome 2"/>
</dbReference>
<evidence type="ECO:0000313" key="3">
    <source>
        <dbReference type="EnsemblPlants" id="OMERI02G21810.1"/>
    </source>
</evidence>
<keyword evidence="2" id="KW-0732">Signal</keyword>
<name>A0A0E0CMM4_9ORYZ</name>
<sequence>MASKGLLVFALLLAGAFLVNCAQQPQSYMDPADPSNDDPNAGGGPPSGGYGDNGSGGYQPQGQSGGAYGAPWINRRGCRSGCCEYHCTRCC</sequence>
<evidence type="ECO:0000256" key="2">
    <source>
        <dbReference type="SAM" id="SignalP"/>
    </source>
</evidence>
<keyword evidence="4" id="KW-1185">Reference proteome</keyword>
<dbReference type="EnsemblPlants" id="OMERI02G21810.1">
    <property type="protein sequence ID" value="OMERI02G21810.1"/>
    <property type="gene ID" value="OMERI02G21810"/>
</dbReference>
<dbReference type="AlphaFoldDB" id="A0A0E0CMM4"/>
<evidence type="ECO:0000256" key="1">
    <source>
        <dbReference type="SAM" id="MobiDB-lite"/>
    </source>
</evidence>
<dbReference type="HOGENOM" id="CLU_156855_0_0_1"/>
<dbReference type="Gramene" id="OMERI02G21810.1">
    <property type="protein sequence ID" value="OMERI02G21810.1"/>
    <property type="gene ID" value="OMERI02G21810"/>
</dbReference>
<evidence type="ECO:0008006" key="5">
    <source>
        <dbReference type="Google" id="ProtNLM"/>
    </source>
</evidence>
<feature type="compositionally biased region" description="Gly residues" evidence="1">
    <location>
        <begin position="41"/>
        <end position="63"/>
    </location>
</feature>
<protein>
    <recommendedName>
        <fullName evidence="5">Cysteine-rich transmembrane CYSTM domain-containing protein</fullName>
    </recommendedName>
</protein>
<feature type="region of interest" description="Disordered" evidence="1">
    <location>
        <begin position="28"/>
        <end position="63"/>
    </location>
</feature>
<reference evidence="3" key="1">
    <citation type="submission" date="2015-04" db="UniProtKB">
        <authorList>
            <consortium name="EnsemblPlants"/>
        </authorList>
    </citation>
    <scope>IDENTIFICATION</scope>
</reference>
<reference evidence="3" key="2">
    <citation type="submission" date="2018-05" db="EMBL/GenBank/DDBJ databases">
        <title>OmerRS3 (Oryza meridionalis Reference Sequence Version 3).</title>
        <authorList>
            <person name="Zhang J."/>
            <person name="Kudrna D."/>
            <person name="Lee S."/>
            <person name="Talag J."/>
            <person name="Welchert J."/>
            <person name="Wing R.A."/>
        </authorList>
    </citation>
    <scope>NUCLEOTIDE SEQUENCE [LARGE SCALE GENOMIC DNA]</scope>
    <source>
        <strain evidence="3">cv. OR44</strain>
    </source>
</reference>
<feature type="chain" id="PRO_5002355914" description="Cysteine-rich transmembrane CYSTM domain-containing protein" evidence="2">
    <location>
        <begin position="22"/>
        <end position="91"/>
    </location>
</feature>
<accession>A0A0E0CMM4</accession>